<dbReference type="InterPro" id="IPR014476">
    <property type="entry name" value="AHL15-29"/>
</dbReference>
<evidence type="ECO:0000256" key="5">
    <source>
        <dbReference type="SAM" id="MobiDB-lite"/>
    </source>
</evidence>
<feature type="domain" description="PPC" evidence="6">
    <location>
        <begin position="79"/>
        <end position="203"/>
    </location>
</feature>
<evidence type="ECO:0000259" key="6">
    <source>
        <dbReference type="PROSITE" id="PS51742"/>
    </source>
</evidence>
<protein>
    <recommendedName>
        <fullName evidence="6">PPC domain-containing protein</fullName>
    </recommendedName>
</protein>
<dbReference type="GO" id="GO:0005634">
    <property type="term" value="C:nucleus"/>
    <property type="evidence" value="ECO:0007669"/>
    <property type="project" value="TreeGrafter"/>
</dbReference>
<dbReference type="InterPro" id="IPR005175">
    <property type="entry name" value="PPC_dom"/>
</dbReference>
<gene>
    <name evidence="7" type="ORF">DEO72_LG7g2883</name>
</gene>
<dbReference type="EMBL" id="CP039351">
    <property type="protein sequence ID" value="QCE01584.1"/>
    <property type="molecule type" value="Genomic_DNA"/>
</dbReference>
<keyword evidence="2" id="KW-0238">DNA-binding</keyword>
<feature type="region of interest" description="Disordered" evidence="5">
    <location>
        <begin position="1"/>
        <end position="76"/>
    </location>
</feature>
<dbReference type="GO" id="GO:0003700">
    <property type="term" value="F:DNA-binding transcription factor activity"/>
    <property type="evidence" value="ECO:0007669"/>
    <property type="project" value="TreeGrafter"/>
</dbReference>
<evidence type="ECO:0000256" key="3">
    <source>
        <dbReference type="ARBA" id="ARBA00023163"/>
    </source>
</evidence>
<dbReference type="Pfam" id="PF03479">
    <property type="entry name" value="PCC"/>
    <property type="match status" value="1"/>
</dbReference>
<proteinExistence type="predicted"/>
<accession>A0A4D6MLC3</accession>
<keyword evidence="1" id="KW-0805">Transcription regulation</keyword>
<dbReference type="Proteomes" id="UP000501690">
    <property type="component" value="Linkage Group LG7"/>
</dbReference>
<evidence type="ECO:0000313" key="8">
    <source>
        <dbReference type="Proteomes" id="UP000501690"/>
    </source>
</evidence>
<reference evidence="7 8" key="1">
    <citation type="submission" date="2019-04" db="EMBL/GenBank/DDBJ databases">
        <title>An improved genome assembly and genetic linkage map for asparagus bean, Vigna unguiculata ssp. sesquipedialis.</title>
        <authorList>
            <person name="Xia Q."/>
            <person name="Zhang R."/>
            <person name="Dong Y."/>
        </authorList>
    </citation>
    <scope>NUCLEOTIDE SEQUENCE [LARGE SCALE GENOMIC DNA]</scope>
    <source>
        <tissue evidence="7">Leaf</tissue>
    </source>
</reference>
<dbReference type="SUPFAM" id="SSF117856">
    <property type="entry name" value="AF0104/ALDC/Ptd012-like"/>
    <property type="match status" value="1"/>
</dbReference>
<evidence type="ECO:0000256" key="2">
    <source>
        <dbReference type="ARBA" id="ARBA00023125"/>
    </source>
</evidence>
<sequence>MENNGESFVFPPSPNPSETTNIPSPKEPNEQTNPTPEPQPEAPMVETAKSSEGSSLNSENESNNPTMDFPLPFTDDDDSEYPKPIIMIVPAGEDIVSTILDYARDQDVSILVHHASGSISEVSITNPLCPSSESSFQGNLHMFFLSGVYTKCLSPTPPKNVPFSFFNVQFSVEHAPEIYGGLVGNTLVAAHPVPVTATLFKEHEYYEYHGRVSDSTAPNVEPSILGNDPNATATATTTITAVTTDITDVITDDNDNNDGNTVYLHNGFFCGGSVSSPTDFSKIHGNNPTNPGDDN</sequence>
<organism evidence="7 8">
    <name type="scientific">Vigna unguiculata</name>
    <name type="common">Cowpea</name>
    <dbReference type="NCBI Taxonomy" id="3917"/>
    <lineage>
        <taxon>Eukaryota</taxon>
        <taxon>Viridiplantae</taxon>
        <taxon>Streptophyta</taxon>
        <taxon>Embryophyta</taxon>
        <taxon>Tracheophyta</taxon>
        <taxon>Spermatophyta</taxon>
        <taxon>Magnoliopsida</taxon>
        <taxon>eudicotyledons</taxon>
        <taxon>Gunneridae</taxon>
        <taxon>Pentapetalae</taxon>
        <taxon>rosids</taxon>
        <taxon>fabids</taxon>
        <taxon>Fabales</taxon>
        <taxon>Fabaceae</taxon>
        <taxon>Papilionoideae</taxon>
        <taxon>50 kb inversion clade</taxon>
        <taxon>NPAAA clade</taxon>
        <taxon>indigoferoid/millettioid clade</taxon>
        <taxon>Phaseoleae</taxon>
        <taxon>Vigna</taxon>
    </lineage>
</organism>
<evidence type="ECO:0000256" key="4">
    <source>
        <dbReference type="ARBA" id="ARBA00023242"/>
    </source>
</evidence>
<dbReference type="AlphaFoldDB" id="A0A4D6MLC3"/>
<dbReference type="PANTHER" id="PTHR31100:SF69">
    <property type="entry name" value="AT-HOOK MOTIF NUCLEAR-LOCALIZED PROTEIN 17-RELATED"/>
    <property type="match status" value="1"/>
</dbReference>
<evidence type="ECO:0000256" key="1">
    <source>
        <dbReference type="ARBA" id="ARBA00023015"/>
    </source>
</evidence>
<dbReference type="Gene3D" id="3.30.1330.80">
    <property type="entry name" value="Hypothetical protein, similar to alpha- acetolactate decarboxylase, domain 2"/>
    <property type="match status" value="1"/>
</dbReference>
<dbReference type="GO" id="GO:0003680">
    <property type="term" value="F:minor groove of adenine-thymine-rich DNA binding"/>
    <property type="evidence" value="ECO:0007669"/>
    <property type="project" value="InterPro"/>
</dbReference>
<keyword evidence="3" id="KW-0804">Transcription</keyword>
<dbReference type="PANTHER" id="PTHR31100">
    <property type="entry name" value="AT-HOOK MOTIF NUCLEAR-LOCALIZED PROTEIN 15"/>
    <property type="match status" value="1"/>
</dbReference>
<keyword evidence="4" id="KW-0539">Nucleus</keyword>
<evidence type="ECO:0000313" key="7">
    <source>
        <dbReference type="EMBL" id="QCE01584.1"/>
    </source>
</evidence>
<dbReference type="PROSITE" id="PS51742">
    <property type="entry name" value="PPC"/>
    <property type="match status" value="1"/>
</dbReference>
<keyword evidence="8" id="KW-1185">Reference proteome</keyword>
<name>A0A4D6MLC3_VIGUN</name>
<feature type="compositionally biased region" description="Low complexity" evidence="5">
    <location>
        <begin position="50"/>
        <end position="64"/>
    </location>
</feature>